<dbReference type="AlphaFoldDB" id="X1D5T9"/>
<feature type="non-terminal residue" evidence="2">
    <location>
        <position position="1"/>
    </location>
</feature>
<gene>
    <name evidence="2" type="ORF">S01H4_60416</name>
</gene>
<dbReference type="EMBL" id="BART01035620">
    <property type="protein sequence ID" value="GAH16116.1"/>
    <property type="molecule type" value="Genomic_DNA"/>
</dbReference>
<protein>
    <submittedName>
        <fullName evidence="2">Uncharacterized protein</fullName>
    </submittedName>
</protein>
<name>X1D5T9_9ZZZZ</name>
<evidence type="ECO:0000313" key="2">
    <source>
        <dbReference type="EMBL" id="GAH16116.1"/>
    </source>
</evidence>
<reference evidence="2" key="1">
    <citation type="journal article" date="2014" name="Front. Microbiol.">
        <title>High frequency of phylogenetically diverse reductive dehalogenase-homologous genes in deep subseafloor sedimentary metagenomes.</title>
        <authorList>
            <person name="Kawai M."/>
            <person name="Futagami T."/>
            <person name="Toyoda A."/>
            <person name="Takaki Y."/>
            <person name="Nishi S."/>
            <person name="Hori S."/>
            <person name="Arai W."/>
            <person name="Tsubouchi T."/>
            <person name="Morono Y."/>
            <person name="Uchiyama I."/>
            <person name="Ito T."/>
            <person name="Fujiyama A."/>
            <person name="Inagaki F."/>
            <person name="Takami H."/>
        </authorList>
    </citation>
    <scope>NUCLEOTIDE SEQUENCE</scope>
    <source>
        <strain evidence="2">Expedition CK06-06</strain>
    </source>
</reference>
<sequence length="64" mass="7069">PHPGHGNPVRLWNIHVSGRGILPILRYEISVFAGVIIKAAAIMPQQMIRITRCGAKSAFNQRPL</sequence>
<keyword evidence="1" id="KW-0812">Transmembrane</keyword>
<organism evidence="2">
    <name type="scientific">marine sediment metagenome</name>
    <dbReference type="NCBI Taxonomy" id="412755"/>
    <lineage>
        <taxon>unclassified sequences</taxon>
        <taxon>metagenomes</taxon>
        <taxon>ecological metagenomes</taxon>
    </lineage>
</organism>
<comment type="caution">
    <text evidence="2">The sequence shown here is derived from an EMBL/GenBank/DDBJ whole genome shotgun (WGS) entry which is preliminary data.</text>
</comment>
<evidence type="ECO:0000256" key="1">
    <source>
        <dbReference type="SAM" id="Phobius"/>
    </source>
</evidence>
<keyword evidence="1" id="KW-0472">Membrane</keyword>
<proteinExistence type="predicted"/>
<feature type="transmembrane region" description="Helical" evidence="1">
    <location>
        <begin position="20"/>
        <end position="42"/>
    </location>
</feature>
<accession>X1D5T9</accession>
<keyword evidence="1" id="KW-1133">Transmembrane helix</keyword>